<name>A0A931CW85_9MICC</name>
<organism evidence="2 3">
    <name type="scientific">Arthrobacter terrae</name>
    <dbReference type="NCBI Taxonomy" id="2935737"/>
    <lineage>
        <taxon>Bacteria</taxon>
        <taxon>Bacillati</taxon>
        <taxon>Actinomycetota</taxon>
        <taxon>Actinomycetes</taxon>
        <taxon>Micrococcales</taxon>
        <taxon>Micrococcaceae</taxon>
        <taxon>Arthrobacter</taxon>
    </lineage>
</organism>
<dbReference type="InterPro" id="IPR001466">
    <property type="entry name" value="Beta-lactam-related"/>
</dbReference>
<sequence length="132" mass="14015">MAVGQSLQCLYSTGADVARWLRHNLDTANPAVWPVLTVARAVYRQRQSMTAAIGFDESGPMSGLGLGWVTMSDEGNLPMIVQKAGGGGFMTYAALAPDRDVGIFRAVNRKDFSMGAALAAAANELIANLIIR</sequence>
<dbReference type="EMBL" id="JADNYM010000024">
    <property type="protein sequence ID" value="MBG0741053.1"/>
    <property type="molecule type" value="Genomic_DNA"/>
</dbReference>
<dbReference type="Pfam" id="PF00144">
    <property type="entry name" value="Beta-lactamase"/>
    <property type="match status" value="1"/>
</dbReference>
<evidence type="ECO:0000313" key="3">
    <source>
        <dbReference type="Proteomes" id="UP000655366"/>
    </source>
</evidence>
<dbReference type="GO" id="GO:0016787">
    <property type="term" value="F:hydrolase activity"/>
    <property type="evidence" value="ECO:0007669"/>
    <property type="project" value="UniProtKB-KW"/>
</dbReference>
<comment type="caution">
    <text evidence="2">The sequence shown here is derived from an EMBL/GenBank/DDBJ whole genome shotgun (WGS) entry which is preliminary data.</text>
</comment>
<keyword evidence="2" id="KW-0378">Hydrolase</keyword>
<gene>
    <name evidence="2" type="ORF">IV500_16900</name>
</gene>
<accession>A0A931CW85</accession>
<keyword evidence="3" id="KW-1185">Reference proteome</keyword>
<dbReference type="Proteomes" id="UP000655366">
    <property type="component" value="Unassembled WGS sequence"/>
</dbReference>
<reference evidence="2 3" key="1">
    <citation type="submission" date="2020-11" db="EMBL/GenBank/DDBJ databases">
        <title>Arthrobacter antarcticus sp. nov., isolated from Antarctic Soil.</title>
        <authorList>
            <person name="Li J."/>
        </authorList>
    </citation>
    <scope>NUCLEOTIDE SEQUENCE [LARGE SCALE GENOMIC DNA]</scope>
    <source>
        <strain evidence="2 3">Z1-20</strain>
    </source>
</reference>
<dbReference type="InterPro" id="IPR012338">
    <property type="entry name" value="Beta-lactam/transpept-like"/>
</dbReference>
<feature type="domain" description="Beta-lactamase-related" evidence="1">
    <location>
        <begin position="10"/>
        <end position="122"/>
    </location>
</feature>
<protein>
    <submittedName>
        <fullName evidence="2">Serine hydrolase</fullName>
    </submittedName>
</protein>
<dbReference type="SUPFAM" id="SSF56601">
    <property type="entry name" value="beta-lactamase/transpeptidase-like"/>
    <property type="match status" value="1"/>
</dbReference>
<dbReference type="AlphaFoldDB" id="A0A931CW85"/>
<evidence type="ECO:0000259" key="1">
    <source>
        <dbReference type="Pfam" id="PF00144"/>
    </source>
</evidence>
<dbReference type="Gene3D" id="3.40.710.10">
    <property type="entry name" value="DD-peptidase/beta-lactamase superfamily"/>
    <property type="match status" value="1"/>
</dbReference>
<evidence type="ECO:0000313" key="2">
    <source>
        <dbReference type="EMBL" id="MBG0741053.1"/>
    </source>
</evidence>
<proteinExistence type="predicted"/>